<comment type="caution">
    <text evidence="1">The sequence shown here is derived from an EMBL/GenBank/DDBJ whole genome shotgun (WGS) entry which is preliminary data.</text>
</comment>
<dbReference type="Proteomes" id="UP001156398">
    <property type="component" value="Unassembled WGS sequence"/>
</dbReference>
<proteinExistence type="predicted"/>
<dbReference type="RefSeq" id="WP_271322056.1">
    <property type="nucleotide sequence ID" value="NZ_JAAGKO020000040.1"/>
</dbReference>
<evidence type="ECO:0000313" key="2">
    <source>
        <dbReference type="Proteomes" id="UP001156398"/>
    </source>
</evidence>
<organism evidence="1 2">
    <name type="scientific">Streptantibioticus silvisoli</name>
    <dbReference type="NCBI Taxonomy" id="2705255"/>
    <lineage>
        <taxon>Bacteria</taxon>
        <taxon>Bacillati</taxon>
        <taxon>Actinomycetota</taxon>
        <taxon>Actinomycetes</taxon>
        <taxon>Kitasatosporales</taxon>
        <taxon>Streptomycetaceae</taxon>
        <taxon>Streptantibioticus</taxon>
    </lineage>
</organism>
<name>A0ABT6W527_9ACTN</name>
<gene>
    <name evidence="1" type="ORF">POF43_024160</name>
</gene>
<keyword evidence="2" id="KW-1185">Reference proteome</keyword>
<protein>
    <submittedName>
        <fullName evidence="1">Uncharacterized protein</fullName>
    </submittedName>
</protein>
<reference evidence="1 2" key="1">
    <citation type="submission" date="2023-05" db="EMBL/GenBank/DDBJ databases">
        <title>Streptantibioticus silvisoli sp. nov., acidotolerant actinomycetes 1 from pine litter.</title>
        <authorList>
            <person name="Swiecimska M."/>
            <person name="Golinska P."/>
            <person name="Sangal V."/>
            <person name="Wachnowicz B."/>
            <person name="Goodfellow M."/>
        </authorList>
    </citation>
    <scope>NUCLEOTIDE SEQUENCE [LARGE SCALE GENOMIC DNA]</scope>
    <source>
        <strain evidence="1 2">SL54</strain>
    </source>
</reference>
<evidence type="ECO:0000313" key="1">
    <source>
        <dbReference type="EMBL" id="MDI5965784.1"/>
    </source>
</evidence>
<sequence length="52" mass="5718">MKKCKATTTKDGITFACGKNDGHHRASGNRNHFDYDALVSWPTVTIPAVVTR</sequence>
<accession>A0ABT6W527</accession>
<dbReference type="EMBL" id="JAAGKO020000040">
    <property type="protein sequence ID" value="MDI5965784.1"/>
    <property type="molecule type" value="Genomic_DNA"/>
</dbReference>